<dbReference type="AlphaFoldDB" id="A0A1H7HZX4"/>
<comment type="cofactor">
    <cofactor evidence="2">
        <name>[4Fe-4S] cluster</name>
        <dbReference type="ChEBI" id="CHEBI:49883"/>
    </cofactor>
</comment>
<dbReference type="EMBL" id="FOAK01000003">
    <property type="protein sequence ID" value="SEK55846.1"/>
    <property type="molecule type" value="Genomic_DNA"/>
</dbReference>
<dbReference type="GO" id="GO:0016491">
    <property type="term" value="F:oxidoreductase activity"/>
    <property type="evidence" value="ECO:0007669"/>
    <property type="project" value="InterPro"/>
</dbReference>
<reference evidence="7 8" key="1">
    <citation type="submission" date="2016-10" db="EMBL/GenBank/DDBJ databases">
        <authorList>
            <person name="de Groot N.N."/>
        </authorList>
    </citation>
    <scope>NUCLEOTIDE SEQUENCE [LARGE SCALE GENOMIC DNA]</scope>
    <source>
        <strain evidence="7 8">DSM 11978</strain>
    </source>
</reference>
<accession>A0A1H7HZX4</accession>
<dbReference type="PANTHER" id="PTHR43278">
    <property type="entry name" value="NAD(P)H-DEPENDENT FMN-CONTAINING OXIDOREDUCTASE YWQN-RELATED"/>
    <property type="match status" value="1"/>
</dbReference>
<dbReference type="Gene3D" id="3.40.50.360">
    <property type="match status" value="1"/>
</dbReference>
<keyword evidence="3" id="KW-0285">Flavoprotein</keyword>
<evidence type="ECO:0000259" key="6">
    <source>
        <dbReference type="Pfam" id="PF03358"/>
    </source>
</evidence>
<dbReference type="Pfam" id="PF03358">
    <property type="entry name" value="FMN_red"/>
    <property type="match status" value="1"/>
</dbReference>
<dbReference type="Proteomes" id="UP000199506">
    <property type="component" value="Unassembled WGS sequence"/>
</dbReference>
<dbReference type="RefSeq" id="WP_091698967.1">
    <property type="nucleotide sequence ID" value="NZ_FOAK01000003.1"/>
</dbReference>
<dbReference type="InterPro" id="IPR005025">
    <property type="entry name" value="FMN_Rdtase-like_dom"/>
</dbReference>
<evidence type="ECO:0000256" key="1">
    <source>
        <dbReference type="ARBA" id="ARBA00001917"/>
    </source>
</evidence>
<dbReference type="PANTHER" id="PTHR43278:SF4">
    <property type="entry name" value="NAD(P)H-DEPENDENT FMN-CONTAINING OXIDOREDUCTASE YWQN-RELATED"/>
    <property type="match status" value="1"/>
</dbReference>
<evidence type="ECO:0000256" key="4">
    <source>
        <dbReference type="ARBA" id="ARBA00022643"/>
    </source>
</evidence>
<dbReference type="InterPro" id="IPR051796">
    <property type="entry name" value="ISF_SsuE-like"/>
</dbReference>
<dbReference type="SUPFAM" id="SSF52218">
    <property type="entry name" value="Flavoproteins"/>
    <property type="match status" value="1"/>
</dbReference>
<evidence type="ECO:0000256" key="5">
    <source>
        <dbReference type="ARBA" id="ARBA00038292"/>
    </source>
</evidence>
<protein>
    <submittedName>
        <fullName evidence="7">Multimeric flavodoxin WrbA</fullName>
    </submittedName>
</protein>
<dbReference type="InterPro" id="IPR029039">
    <property type="entry name" value="Flavoprotein-like_sf"/>
</dbReference>
<comment type="similarity">
    <text evidence="5">Belongs to the SsuE family. Isf subfamily.</text>
</comment>
<organism evidence="7 8">
    <name type="scientific">Methanobrevibacter gottschalkii</name>
    <dbReference type="NCBI Taxonomy" id="190974"/>
    <lineage>
        <taxon>Archaea</taxon>
        <taxon>Methanobacteriati</taxon>
        <taxon>Methanobacteriota</taxon>
        <taxon>Methanomada group</taxon>
        <taxon>Methanobacteria</taxon>
        <taxon>Methanobacteriales</taxon>
        <taxon>Methanobacteriaceae</taxon>
        <taxon>Methanobrevibacter</taxon>
    </lineage>
</organism>
<dbReference type="STRING" id="190974.SAMN05216439_1110"/>
<evidence type="ECO:0000256" key="3">
    <source>
        <dbReference type="ARBA" id="ARBA00022630"/>
    </source>
</evidence>
<comment type="cofactor">
    <cofactor evidence="1">
        <name>FMN</name>
        <dbReference type="ChEBI" id="CHEBI:58210"/>
    </cofactor>
</comment>
<evidence type="ECO:0000313" key="7">
    <source>
        <dbReference type="EMBL" id="SEK55846.1"/>
    </source>
</evidence>
<feature type="domain" description="NADPH-dependent FMN reductase-like" evidence="6">
    <location>
        <begin position="4"/>
        <end position="127"/>
    </location>
</feature>
<sequence>MSKYIIVTGSPRVGANSDAIAEFIKESLGTNDVEIWNIYEKDYTYCHADNACKELGHCSIDDDATDLVADLKEADGAFLISPIYFGRLPGPVYTIIDRFYGVFNPAKGLDVPSSDKKIGFVLTMGGDEEAVKNAEPVAAQAGFAFSVVGFGASDSVILGGNNDPTAFANSDEEQAKVKTLVDWML</sequence>
<dbReference type="OrthoDB" id="9059at2157"/>
<evidence type="ECO:0000256" key="2">
    <source>
        <dbReference type="ARBA" id="ARBA00001966"/>
    </source>
</evidence>
<evidence type="ECO:0000313" key="8">
    <source>
        <dbReference type="Proteomes" id="UP000199506"/>
    </source>
</evidence>
<proteinExistence type="inferred from homology"/>
<keyword evidence="4" id="KW-0288">FMN</keyword>
<name>A0A1H7HZX4_9EURY</name>
<gene>
    <name evidence="7" type="ORF">SAMN05216439_1110</name>
</gene>